<evidence type="ECO:0000313" key="1">
    <source>
        <dbReference type="EMBL" id="SKB34946.1"/>
    </source>
</evidence>
<dbReference type="EMBL" id="FUYL01000002">
    <property type="protein sequence ID" value="SKB34946.1"/>
    <property type="molecule type" value="Genomic_DNA"/>
</dbReference>
<organism evidence="1 2">
    <name type="scientific">Maribacter arcticus</name>
    <dbReference type="NCBI Taxonomy" id="561365"/>
    <lineage>
        <taxon>Bacteria</taxon>
        <taxon>Pseudomonadati</taxon>
        <taxon>Bacteroidota</taxon>
        <taxon>Flavobacteriia</taxon>
        <taxon>Flavobacteriales</taxon>
        <taxon>Flavobacteriaceae</taxon>
        <taxon>Maribacter</taxon>
    </lineage>
</organism>
<dbReference type="OrthoDB" id="981635at2"/>
<dbReference type="AlphaFoldDB" id="A0A1T5AJ12"/>
<protein>
    <submittedName>
        <fullName evidence="1">Putative inner membrane protein</fullName>
    </submittedName>
</protein>
<evidence type="ECO:0000313" key="2">
    <source>
        <dbReference type="Proteomes" id="UP000190339"/>
    </source>
</evidence>
<accession>A0A1T5AJ12</accession>
<gene>
    <name evidence="1" type="ORF">SAMN05660866_01004</name>
</gene>
<sequence length="205" mass="23886">MTYETKKYTTGFTSGALLYKEAIFAVDSIQDVKAFLLGKEGLDADILPINSEGSRKRIKIELEKRLQALNDYELIELFKIHDETNRKLILFYAACKLYALLADFMLEVVLYKWNNIDLEISNDDFQNFLYKKMALHDELLKLSEISRYKLSQVALKMLKQLGMIDKGQLKKKVFNESVLKAILKNGDTWFLKTLFLKDHELKELT</sequence>
<proteinExistence type="predicted"/>
<dbReference type="RefSeq" id="WP_079511495.1">
    <property type="nucleotide sequence ID" value="NZ_FUYL01000002.1"/>
</dbReference>
<reference evidence="2" key="1">
    <citation type="submission" date="2017-02" db="EMBL/GenBank/DDBJ databases">
        <authorList>
            <person name="Varghese N."/>
            <person name="Submissions S."/>
        </authorList>
    </citation>
    <scope>NUCLEOTIDE SEQUENCE [LARGE SCALE GENOMIC DNA]</scope>
    <source>
        <strain evidence="2">DSM 23546</strain>
    </source>
</reference>
<dbReference type="InterPro" id="IPR014948">
    <property type="entry name" value="BrxA"/>
</dbReference>
<name>A0A1T5AJ12_9FLAO</name>
<dbReference type="Proteomes" id="UP000190339">
    <property type="component" value="Unassembled WGS sequence"/>
</dbReference>
<dbReference type="Gene3D" id="1.10.3540.10">
    <property type="entry name" value="uncharacterized protein from magnetospirillum magneticum domain"/>
    <property type="match status" value="1"/>
</dbReference>
<keyword evidence="2" id="KW-1185">Reference proteome</keyword>
<dbReference type="Pfam" id="PF08849">
    <property type="entry name" value="BrxA"/>
    <property type="match status" value="1"/>
</dbReference>
<dbReference type="InterPro" id="IPR023137">
    <property type="entry name" value="BrxA_sf"/>
</dbReference>
<dbReference type="STRING" id="561365.SAMN05660866_01004"/>